<evidence type="ECO:0000259" key="1">
    <source>
        <dbReference type="PROSITE" id="PS51186"/>
    </source>
</evidence>
<keyword evidence="2" id="KW-0614">Plasmid</keyword>
<dbReference type="InterPro" id="IPR051908">
    <property type="entry name" value="Ribosomal_N-acetyltransferase"/>
</dbReference>
<dbReference type="EMBL" id="CP158297">
    <property type="protein sequence ID" value="XBV83900.1"/>
    <property type="molecule type" value="Genomic_DNA"/>
</dbReference>
<dbReference type="GO" id="GO:0005737">
    <property type="term" value="C:cytoplasm"/>
    <property type="evidence" value="ECO:0007669"/>
    <property type="project" value="TreeGrafter"/>
</dbReference>
<dbReference type="KEGG" id="dsc:ABOD76_01805"/>
<reference evidence="2" key="1">
    <citation type="submission" date="2024-06" db="EMBL/GenBank/DDBJ databases">
        <title>Draft Genome Sequence of Deinococcus sonorensis Type Strain KR-87, a Biofilm Producing Representative of the Genus Deinococcus.</title>
        <authorList>
            <person name="Boren L.S."/>
            <person name="Grosso R.A."/>
            <person name="Hugenberg-Cox A.N."/>
            <person name="Hill J.T.E."/>
            <person name="Albert C.M."/>
            <person name="Tuohy J.M."/>
        </authorList>
    </citation>
    <scope>NUCLEOTIDE SEQUENCE</scope>
    <source>
        <strain evidence="2">KR-87</strain>
        <plasmid evidence="2">pDson01</plasmid>
    </source>
</reference>
<dbReference type="AlphaFoldDB" id="A0AAU7U624"/>
<dbReference type="RefSeq" id="WP_350241740.1">
    <property type="nucleotide sequence ID" value="NZ_CP158297.1"/>
</dbReference>
<dbReference type="GO" id="GO:1990189">
    <property type="term" value="F:protein N-terminal-serine acetyltransferase activity"/>
    <property type="evidence" value="ECO:0007669"/>
    <property type="project" value="TreeGrafter"/>
</dbReference>
<dbReference type="Gene3D" id="3.40.630.30">
    <property type="match status" value="1"/>
</dbReference>
<accession>A0AAU7U624</accession>
<dbReference type="InterPro" id="IPR016181">
    <property type="entry name" value="Acyl_CoA_acyltransferase"/>
</dbReference>
<dbReference type="GO" id="GO:0008999">
    <property type="term" value="F:protein-N-terminal-alanine acetyltransferase activity"/>
    <property type="evidence" value="ECO:0007669"/>
    <property type="project" value="TreeGrafter"/>
</dbReference>
<protein>
    <submittedName>
        <fullName evidence="2">GNAT family N-acetyltransferase</fullName>
    </submittedName>
</protein>
<dbReference type="PANTHER" id="PTHR43441:SF11">
    <property type="entry name" value="RIBOSOMAL-PROTEIN-SERINE ACETYLTRANSFERASE"/>
    <property type="match status" value="1"/>
</dbReference>
<sequence length="217" mass="24089">MHTYWPFAALRMTTPQLELRQPNDGELVLLADVAAKGISPPGQRTFLTPWTEFIPAQRGLAVMQSHWSSKATWNIHNWALELAVFREGQPVGMVTLRSQQFPILREVKTSAWLGLEFQGRGYGTEARGALLHFAFEQLGAEAALSEVFQDNLASQGVSRKLGYQFDGISRAVLDGQPVVSDRLRLTRAQWLGVDHPLVVVSGIADCRPFFLTDGDVS</sequence>
<dbReference type="Pfam" id="PF13302">
    <property type="entry name" value="Acetyltransf_3"/>
    <property type="match status" value="1"/>
</dbReference>
<proteinExistence type="predicted"/>
<gene>
    <name evidence="2" type="ORF">ABOD76_01805</name>
</gene>
<evidence type="ECO:0000313" key="2">
    <source>
        <dbReference type="EMBL" id="XBV83900.1"/>
    </source>
</evidence>
<geneLocation type="plasmid" evidence="2">
    <name>pDson01</name>
</geneLocation>
<name>A0AAU7U624_9DEIO</name>
<dbReference type="InterPro" id="IPR000182">
    <property type="entry name" value="GNAT_dom"/>
</dbReference>
<dbReference type="PROSITE" id="PS51186">
    <property type="entry name" value="GNAT"/>
    <property type="match status" value="1"/>
</dbReference>
<feature type="domain" description="N-acetyltransferase" evidence="1">
    <location>
        <begin position="17"/>
        <end position="186"/>
    </location>
</feature>
<organism evidence="2">
    <name type="scientific">Deinococcus sonorensis KR-87</name>
    <dbReference type="NCBI Taxonomy" id="694439"/>
    <lineage>
        <taxon>Bacteria</taxon>
        <taxon>Thermotogati</taxon>
        <taxon>Deinococcota</taxon>
        <taxon>Deinococci</taxon>
        <taxon>Deinococcales</taxon>
        <taxon>Deinococcaceae</taxon>
        <taxon>Deinococcus</taxon>
    </lineage>
</organism>
<dbReference type="SUPFAM" id="SSF55729">
    <property type="entry name" value="Acyl-CoA N-acyltransferases (Nat)"/>
    <property type="match status" value="1"/>
</dbReference>
<dbReference type="PANTHER" id="PTHR43441">
    <property type="entry name" value="RIBOSOMAL-PROTEIN-SERINE ACETYLTRANSFERASE"/>
    <property type="match status" value="1"/>
</dbReference>